<dbReference type="RefSeq" id="WP_176062117.1">
    <property type="nucleotide sequence ID" value="NZ_BJTG01000001.1"/>
</dbReference>
<comment type="caution">
    <text evidence="4">The sequence shown here is derived from an EMBL/GenBank/DDBJ whole genome shotgun (WGS) entry which is preliminary data.</text>
</comment>
<dbReference type="InterPro" id="IPR017896">
    <property type="entry name" value="4Fe4S_Fe-S-bd"/>
</dbReference>
<dbReference type="GO" id="GO:0051536">
    <property type="term" value="F:iron-sulfur cluster binding"/>
    <property type="evidence" value="ECO:0007669"/>
    <property type="project" value="InterPro"/>
</dbReference>
<dbReference type="Pfam" id="PF02754">
    <property type="entry name" value="CCG"/>
    <property type="match status" value="2"/>
</dbReference>
<dbReference type="InterPro" id="IPR004017">
    <property type="entry name" value="Cys_rich_dom"/>
</dbReference>
<keyword evidence="5" id="KW-1185">Reference proteome</keyword>
<dbReference type="InterPro" id="IPR009051">
    <property type="entry name" value="Helical_ferredxn"/>
</dbReference>
<dbReference type="GO" id="GO:0071949">
    <property type="term" value="F:FAD binding"/>
    <property type="evidence" value="ECO:0007669"/>
    <property type="project" value="InterPro"/>
</dbReference>
<dbReference type="InterPro" id="IPR051914">
    <property type="entry name" value="FAD-linked_OxidoTrans_Type4"/>
</dbReference>
<dbReference type="AlphaFoldDB" id="A0A7I9VG32"/>
<dbReference type="InterPro" id="IPR036318">
    <property type="entry name" value="FAD-bd_PCMH-like_sf"/>
</dbReference>
<dbReference type="InterPro" id="IPR016169">
    <property type="entry name" value="FAD-bd_PCMH_sub2"/>
</dbReference>
<protein>
    <submittedName>
        <fullName evidence="4">Oxidoreductase</fullName>
    </submittedName>
</protein>
<keyword evidence="2" id="KW-0274">FAD</keyword>
<organism evidence="4 5">
    <name type="scientific">Anaeromyxobacter diazotrophicus</name>
    <dbReference type="NCBI Taxonomy" id="2590199"/>
    <lineage>
        <taxon>Bacteria</taxon>
        <taxon>Pseudomonadati</taxon>
        <taxon>Myxococcota</taxon>
        <taxon>Myxococcia</taxon>
        <taxon>Myxococcales</taxon>
        <taxon>Cystobacterineae</taxon>
        <taxon>Anaeromyxobacteraceae</taxon>
        <taxon>Anaeromyxobacter</taxon>
    </lineage>
</organism>
<dbReference type="Proteomes" id="UP000503640">
    <property type="component" value="Unassembled WGS sequence"/>
</dbReference>
<dbReference type="PROSITE" id="PS51387">
    <property type="entry name" value="FAD_PCMH"/>
    <property type="match status" value="1"/>
</dbReference>
<dbReference type="InterPro" id="IPR016166">
    <property type="entry name" value="FAD-bd_PCMH"/>
</dbReference>
<dbReference type="SUPFAM" id="SSF55103">
    <property type="entry name" value="FAD-linked oxidases, C-terminal domain"/>
    <property type="match status" value="1"/>
</dbReference>
<dbReference type="PANTHER" id="PTHR42934">
    <property type="entry name" value="GLYCOLATE OXIDASE SUBUNIT GLCD"/>
    <property type="match status" value="1"/>
</dbReference>
<dbReference type="InterPro" id="IPR016164">
    <property type="entry name" value="FAD-linked_Oxase-like_C"/>
</dbReference>
<evidence type="ECO:0000256" key="2">
    <source>
        <dbReference type="ARBA" id="ARBA00022827"/>
    </source>
</evidence>
<evidence type="ECO:0000259" key="3">
    <source>
        <dbReference type="PROSITE" id="PS51387"/>
    </source>
</evidence>
<dbReference type="Gene3D" id="1.10.1060.10">
    <property type="entry name" value="Alpha-helical ferredoxin"/>
    <property type="match status" value="1"/>
</dbReference>
<dbReference type="Pfam" id="PF13183">
    <property type="entry name" value="Fer4_8"/>
    <property type="match status" value="1"/>
</dbReference>
<evidence type="ECO:0000313" key="5">
    <source>
        <dbReference type="Proteomes" id="UP000503640"/>
    </source>
</evidence>
<reference evidence="5" key="1">
    <citation type="journal article" date="2020" name="Appl. Environ. Microbiol.">
        <title>Diazotrophic Anaeromyxobacter Isolates from Soils.</title>
        <authorList>
            <person name="Masuda Y."/>
            <person name="Yamanaka H."/>
            <person name="Xu Z.X."/>
            <person name="Shiratori Y."/>
            <person name="Aono T."/>
            <person name="Amachi S."/>
            <person name="Senoo K."/>
            <person name="Itoh H."/>
        </authorList>
    </citation>
    <scope>NUCLEOTIDE SEQUENCE [LARGE SCALE GENOMIC DNA]</scope>
    <source>
        <strain evidence="5">R267</strain>
    </source>
</reference>
<dbReference type="PANTHER" id="PTHR42934:SF2">
    <property type="entry name" value="GLYCOLATE OXIDASE SUBUNIT GLCD"/>
    <property type="match status" value="1"/>
</dbReference>
<dbReference type="SUPFAM" id="SSF56176">
    <property type="entry name" value="FAD-binding/transporter-associated domain-like"/>
    <property type="match status" value="1"/>
</dbReference>
<dbReference type="Pfam" id="PF02913">
    <property type="entry name" value="FAD-oxidase_C"/>
    <property type="match status" value="2"/>
</dbReference>
<accession>A0A7I9VG32</accession>
<dbReference type="InterPro" id="IPR006094">
    <property type="entry name" value="Oxid_FAD_bind_N"/>
</dbReference>
<dbReference type="InterPro" id="IPR004113">
    <property type="entry name" value="FAD-bd_oxidored_4_C"/>
</dbReference>
<proteinExistence type="predicted"/>
<dbReference type="InterPro" id="IPR022153">
    <property type="entry name" value="DUF3683"/>
</dbReference>
<keyword evidence="1" id="KW-0285">Flavoprotein</keyword>
<dbReference type="SUPFAM" id="SSF46548">
    <property type="entry name" value="alpha-helical ferredoxin"/>
    <property type="match status" value="1"/>
</dbReference>
<sequence>MSTTAATPREIPFNYTSADDRQAVSHLLGPEVWGKLEALRARRVTGRSARLLLRVFGEVLVHRRNAYLYEELLASAARRRRLFRNLQEDLAVVAQHAGGEPLVAEVIAATRGLVDGFARELAELPQARARTAAALAPIVGRENVLFDPFTLVSHATDATDWRLHLPFAVVMPSEERQVAPLLAAIEALGLKAIPRGAGTGLTGGAVPLHARCVMVNTEKLNRILAVEERDFALAGGRAMKASVMRLEAGVITEHAMEHAAERGLVFATDPTSAWACSIGGNIAENAGGKTAVLWGTCIDNLLAWDMAMPGGATFHVRRTDHQLRKILPADPVTFEVTDAGGSPVRTIALTGRDLRRNGLWKDITNKTLKGLPGVQKEGTDGVITSAEFVLHRAYPSSRTLCLEFFGPDMDEASHVILGLARAFPDRGQEVLQALEHFDDEYVRAIGYKVKAPRAEAPKAVLLIDVVGHDAAQTARGVERVRALLAEHANTFLFEAKDAAEAKRFWADRKKLGAIAARTNAFKLNEDIVLPLDALAEFARFCDRVNVEEERAAQRAFAWRVREYLEAAQEEDGAFLPEKIARARLRCDAGLQAVDAAGERELRALALVEALRKDLLDLVRGYARVSAGIEALFAEERRRRIVIATHMHAGDGNVHVNIPVLSNDRGMMRRAEETVDRVMAEVARLGGVCSGEHGIGVTKLKYLEPALVAELSAYRREVDPRGTMNPGKLEDLALVDRIFTPSFNLLELEARILRHGKLEELAQKIAKCVRCGKCKPDCCVYHPARGLFFHPRNKNLAIGALIEALLYEVQRDRSASFELLRHLEEVADHCTICHKCAKPCPVDIDTGEVSVLEREILMAHGYKHHAAPTRATLRYLESTSPAYNAAFRAGVVRLGGALQRAVARVAGRPGAEGAGEAPYPLQLLRSPLPPIDAATMRAALPECGPGEALVLEPDGEAAATVLYFPGCGSERLYGSVGMAALHVLLESGARVVLPPPFLCCGFPAWANARTEQHGRMVLRDTLVLSQIREMLSYLAFDAVVVTCGTCREGLVAMEAGPIFGCEVQDLARFALSRGLAERTRAAAPAGGYLYHAPCHDSLDGQGPAVIAQLTGGAAEKVPHCCSEAGTLALSRPDITDAMLHRKRAALGEALAERPEGAVVLTNCPSCLQGLGRNAALGAAPRHLAVELARALSGDRWPELLRERAARAQAVRF</sequence>
<name>A0A7I9VG32_9BACT</name>
<gene>
    <name evidence="4" type="ORF">AMYX_00460</name>
</gene>
<dbReference type="Gene3D" id="3.30.465.10">
    <property type="match status" value="1"/>
</dbReference>
<dbReference type="Pfam" id="PF12447">
    <property type="entry name" value="DUF3683"/>
    <property type="match status" value="1"/>
</dbReference>
<dbReference type="EMBL" id="BJTG01000001">
    <property type="protein sequence ID" value="GEJ55305.1"/>
    <property type="molecule type" value="Genomic_DNA"/>
</dbReference>
<dbReference type="GO" id="GO:0016491">
    <property type="term" value="F:oxidoreductase activity"/>
    <property type="evidence" value="ECO:0007669"/>
    <property type="project" value="UniProtKB-ARBA"/>
</dbReference>
<dbReference type="Pfam" id="PF01565">
    <property type="entry name" value="FAD_binding_4"/>
    <property type="match status" value="1"/>
</dbReference>
<dbReference type="Gene3D" id="3.30.70.2740">
    <property type="match status" value="1"/>
</dbReference>
<feature type="domain" description="FAD-binding PCMH-type" evidence="3">
    <location>
        <begin position="162"/>
        <end position="393"/>
    </location>
</feature>
<evidence type="ECO:0000256" key="1">
    <source>
        <dbReference type="ARBA" id="ARBA00022630"/>
    </source>
</evidence>
<evidence type="ECO:0000313" key="4">
    <source>
        <dbReference type="EMBL" id="GEJ55305.1"/>
    </source>
</evidence>